<dbReference type="SUPFAM" id="SSF57567">
    <property type="entry name" value="Serine protease inhibitors"/>
    <property type="match status" value="2"/>
</dbReference>
<gene>
    <name evidence="5" type="primary">LOC114337113</name>
</gene>
<dbReference type="PANTHER" id="PTHR23259">
    <property type="entry name" value="RIDDLE"/>
    <property type="match status" value="1"/>
</dbReference>
<sequence>MGKFVLLSVLCLGCVLVFGQNGTTTNAPYIICGPGQHYDNCSNPCTPVPTCQNPNPTLQNCSGFCLPQCVCNANQGLILDASTQKCVEKGKCPSDTTTNAPYTKCGPGQQYNDCTNPCRPVPTCQNPYPTPQNCSGFCLPQCVCDANQGLILDASTQTCVDKRKCPPGF</sequence>
<evidence type="ECO:0000256" key="3">
    <source>
        <dbReference type="SAM" id="SignalP"/>
    </source>
</evidence>
<feature type="chain" id="PRO_5027656974" evidence="3">
    <location>
        <begin position="20"/>
        <end position="169"/>
    </location>
</feature>
<dbReference type="CDD" id="cd19941">
    <property type="entry name" value="TIL"/>
    <property type="match status" value="2"/>
</dbReference>
<evidence type="ECO:0000259" key="4">
    <source>
        <dbReference type="Pfam" id="PF01826"/>
    </source>
</evidence>
<dbReference type="InParanoid" id="A0A6P7G8W6"/>
<dbReference type="InterPro" id="IPR036084">
    <property type="entry name" value="Ser_inhib-like_sf"/>
</dbReference>
<dbReference type="PANTHER" id="PTHR23259:SF74">
    <property type="entry name" value="TIL DOMAIN-CONTAINING PROTEIN"/>
    <property type="match status" value="1"/>
</dbReference>
<name>A0A6P7G8W6_DIAVI</name>
<feature type="domain" description="TIL" evidence="4">
    <location>
        <begin position="105"/>
        <end position="165"/>
    </location>
</feature>
<feature type="signal peptide" evidence="3">
    <location>
        <begin position="1"/>
        <end position="19"/>
    </location>
</feature>
<evidence type="ECO:0000256" key="1">
    <source>
        <dbReference type="ARBA" id="ARBA00022690"/>
    </source>
</evidence>
<reference evidence="5" key="1">
    <citation type="submission" date="2025-08" db="UniProtKB">
        <authorList>
            <consortium name="RefSeq"/>
        </authorList>
    </citation>
    <scope>IDENTIFICATION</scope>
    <source>
        <tissue evidence="5">Whole insect</tissue>
    </source>
</reference>
<dbReference type="AlphaFoldDB" id="A0A6P7G8W6"/>
<keyword evidence="3" id="KW-0732">Signal</keyword>
<evidence type="ECO:0000313" key="5">
    <source>
        <dbReference type="RefSeq" id="XP_028143312.1"/>
    </source>
</evidence>
<dbReference type="GO" id="GO:0030414">
    <property type="term" value="F:peptidase inhibitor activity"/>
    <property type="evidence" value="ECO:0007669"/>
    <property type="project" value="UniProtKB-KW"/>
</dbReference>
<protein>
    <submittedName>
        <fullName evidence="5">Zonadhesin-like</fullName>
    </submittedName>
</protein>
<organism evidence="5">
    <name type="scientific">Diabrotica virgifera virgifera</name>
    <name type="common">western corn rootworm</name>
    <dbReference type="NCBI Taxonomy" id="50390"/>
    <lineage>
        <taxon>Eukaryota</taxon>
        <taxon>Metazoa</taxon>
        <taxon>Ecdysozoa</taxon>
        <taxon>Arthropoda</taxon>
        <taxon>Hexapoda</taxon>
        <taxon>Insecta</taxon>
        <taxon>Pterygota</taxon>
        <taxon>Neoptera</taxon>
        <taxon>Endopterygota</taxon>
        <taxon>Coleoptera</taxon>
        <taxon>Polyphaga</taxon>
        <taxon>Cucujiformia</taxon>
        <taxon>Chrysomeloidea</taxon>
        <taxon>Chrysomelidae</taxon>
        <taxon>Galerucinae</taxon>
        <taxon>Diabroticina</taxon>
        <taxon>Diabroticites</taxon>
        <taxon>Diabrotica</taxon>
    </lineage>
</organism>
<keyword evidence="1" id="KW-0646">Protease inhibitor</keyword>
<dbReference type="InterPro" id="IPR002919">
    <property type="entry name" value="TIL_dom"/>
</dbReference>
<dbReference type="Gene3D" id="2.10.25.10">
    <property type="entry name" value="Laminin"/>
    <property type="match status" value="2"/>
</dbReference>
<proteinExistence type="predicted"/>
<dbReference type="RefSeq" id="XP_028143312.1">
    <property type="nucleotide sequence ID" value="XM_028287511.1"/>
</dbReference>
<dbReference type="InterPro" id="IPR051368">
    <property type="entry name" value="SerProtInhib-TIL_Domain"/>
</dbReference>
<accession>A0A6P7G8W6</accession>
<dbReference type="Pfam" id="PF01826">
    <property type="entry name" value="TIL"/>
    <property type="match status" value="2"/>
</dbReference>
<feature type="domain" description="TIL" evidence="4">
    <location>
        <begin position="32"/>
        <end position="92"/>
    </location>
</feature>
<keyword evidence="2" id="KW-1015">Disulfide bond</keyword>
<evidence type="ECO:0000256" key="2">
    <source>
        <dbReference type="ARBA" id="ARBA00023157"/>
    </source>
</evidence>